<name>A7J6G7_PBCVF</name>
<dbReference type="GeneID" id="5469888"/>
<dbReference type="KEGG" id="vg:5469888"/>
<proteinExistence type="predicted"/>
<evidence type="ECO:0000313" key="2">
    <source>
        <dbReference type="Proteomes" id="UP000204095"/>
    </source>
</evidence>
<protein>
    <submittedName>
        <fullName evidence="1">Uncharacterized protein n113L</fullName>
    </submittedName>
</protein>
<gene>
    <name evidence="1" type="primary">n113L</name>
    <name evidence="1" type="ORF">FR483_n113L</name>
</gene>
<dbReference type="EMBL" id="DQ890022">
    <property type="protein sequence ID" value="ABT15398.1"/>
    <property type="molecule type" value="Genomic_DNA"/>
</dbReference>
<dbReference type="Proteomes" id="UP000204095">
    <property type="component" value="Segment"/>
</dbReference>
<sequence length="66" mass="7655">MIHPIIASYQETLILTNPRDGHLAHAQNNVVRTRNCNQVFKLIVCRHNSVGQLIVENNILRIVRWL</sequence>
<evidence type="ECO:0000313" key="1">
    <source>
        <dbReference type="EMBL" id="ABT15398.1"/>
    </source>
</evidence>
<accession>A7J6G7</accession>
<dbReference type="RefSeq" id="YP_001425745.1">
    <property type="nucleotide sequence ID" value="NC_008603.1"/>
</dbReference>
<reference evidence="1 2" key="1">
    <citation type="journal article" date="2007" name="Virology">
        <title>Sequence and annotation of the 314-kb MT325 and the 321-kb FR483 viruses that infect Chlorella Pbi.</title>
        <authorList>
            <person name="Fitzgerald L.A."/>
            <person name="Graves M.V."/>
            <person name="Li X."/>
            <person name="Feldblyum T."/>
            <person name="Hartigan J."/>
            <person name="Van Etten J.L."/>
        </authorList>
    </citation>
    <scope>NUCLEOTIDE SEQUENCE [LARGE SCALE GENOMIC DNA]</scope>
    <source>
        <strain evidence="1 2">FR483</strain>
    </source>
</reference>
<organismHost>
    <name type="scientific">Paramecium bursaria</name>
    <dbReference type="NCBI Taxonomy" id="74790"/>
</organismHost>
<organism evidence="1 2">
    <name type="scientific">Paramecium bursaria Chlorella virus FR483</name>
    <name type="common">PBCV-FR483</name>
    <dbReference type="NCBI Taxonomy" id="399781"/>
    <lineage>
        <taxon>Viruses</taxon>
        <taxon>Varidnaviria</taxon>
        <taxon>Bamfordvirae</taxon>
        <taxon>Nucleocytoviricota</taxon>
        <taxon>Megaviricetes</taxon>
        <taxon>Algavirales</taxon>
        <taxon>Phycodnaviridae</taxon>
        <taxon>Chlorovirus</taxon>
        <taxon>Chlorovirus conductrix</taxon>
        <taxon>Paramecium bursaria Chlorella virus A1</taxon>
    </lineage>
</organism>